<evidence type="ECO:0000313" key="3">
    <source>
        <dbReference type="Proteomes" id="UP001054801"/>
    </source>
</evidence>
<reference evidence="2" key="1">
    <citation type="journal article" date="2022" name="Microorganisms">
        <title>Two New Species of Filamentous Sulfur Bacteria of the Genus Thiothrix, Thiothrix winogradskyi sp. nov. and 'Candidatus Thiothrix sulfatifontis' sp. nov.</title>
        <authorList>
            <person name="Ravin N.V."/>
            <person name="Rossetti S."/>
            <person name="Beletsky A.V."/>
            <person name="Kadnikov V.V."/>
            <person name="Rudenko T.S."/>
            <person name="Smolyakov D.D."/>
            <person name="Moskvitina M.I."/>
            <person name="Gureeva M.V."/>
            <person name="Mardanov A.V."/>
            <person name="Grabovich M.Y."/>
        </authorList>
    </citation>
    <scope>NUCLEOTIDE SEQUENCE</scope>
    <source>
        <strain evidence="2">CT3</strain>
    </source>
</reference>
<name>A0ABY3T2S5_9GAMM</name>
<dbReference type="SMART" id="SM00089">
    <property type="entry name" value="PKD"/>
    <property type="match status" value="1"/>
</dbReference>
<dbReference type="SUPFAM" id="SSF49299">
    <property type="entry name" value="PKD domain"/>
    <property type="match status" value="1"/>
</dbReference>
<dbReference type="InterPro" id="IPR013783">
    <property type="entry name" value="Ig-like_fold"/>
</dbReference>
<dbReference type="SUPFAM" id="SSF63829">
    <property type="entry name" value="Calcium-dependent phosphotriesterase"/>
    <property type="match status" value="1"/>
</dbReference>
<dbReference type="EMBL" id="CP091244">
    <property type="protein sequence ID" value="UJS25074.1"/>
    <property type="molecule type" value="Genomic_DNA"/>
</dbReference>
<dbReference type="RefSeq" id="WP_236499808.1">
    <property type="nucleotide sequence ID" value="NZ_CP091244.1"/>
</dbReference>
<evidence type="ECO:0000313" key="2">
    <source>
        <dbReference type="EMBL" id="UJS25074.1"/>
    </source>
</evidence>
<proteinExistence type="predicted"/>
<dbReference type="Proteomes" id="UP001054801">
    <property type="component" value="Chromosome"/>
</dbReference>
<sequence length="762" mass="80078">METKHILPVLVAGTLLTACGGGSTTSSTTTGGTSTGIITTNNTNTTLADASSVYTGSRALALLDTANSMAFVNLVLGTENINDNITAPRPADASAPAVTNTAQANLLQSQRILSALAAQHLAAQRYQARAVNESDTCPGGGTASVTGEVDDATFTGTLQVTYNQCKSENVVTNGTAMLVIHAVNIMYAAPTSYTVSMKGLGIRVDDVPYTATGTLRTDLNVATGQTTLLVNQYQRNLSTGKQQLAEAVKMVVESSGYTDINGKFCEGVQGCVTASTVKPFMFAADGVPLEGELALNGAANSKVQVIAQGYDTSTPPQRKLQVNLDSNGDGVYESPSVRNESVLKNFSVNTNTEPTAVATLPTAVTLGTIFTLDGSKSTDPEGDFLAYQWTVEAAPKGSTAALVAANTMTASFTPDTQGTYTFSLKTTDAFGKTNVASKNITVMAAANPLSGNVIDAAYNDELDQLITVSSQPNNALNIINPSSGRQHTIGLPLAPTSLALSADGLTAVVGHNGALTHVDLEMGELVNFHNNLGFNVFDVALGNDGKAYATPPANMQWNYLYVIDLASGQVQEDSGTQRLFGGARLQAVPSLKAVYTLDTGFASNDLNRYDTSTVPPQWLHDSPYQGQYDVGAANSNLWSTDDGMYLLTAGGSLFQTAAQQSADMRYQRSVADDDGNVATYLLHADHSQKAAKFVAIEAAANSYRLKTYTTPLLNLDNSLSLQGLSIDGSNTVVKPSFVFFNADGTERYSVLEQGGKSYVMAF</sequence>
<dbReference type="Gene3D" id="2.60.40.10">
    <property type="entry name" value="Immunoglobulins"/>
    <property type="match status" value="1"/>
</dbReference>
<dbReference type="Pfam" id="PF22352">
    <property type="entry name" value="K319L-like_PKD"/>
    <property type="match status" value="1"/>
</dbReference>
<dbReference type="InterPro" id="IPR022409">
    <property type="entry name" value="PKD/Chitinase_dom"/>
</dbReference>
<dbReference type="CDD" id="cd00146">
    <property type="entry name" value="PKD"/>
    <property type="match status" value="1"/>
</dbReference>
<dbReference type="InterPro" id="IPR000601">
    <property type="entry name" value="PKD_dom"/>
</dbReference>
<protein>
    <submittedName>
        <fullName evidence="2">PKD domain-containing protein</fullName>
    </submittedName>
</protein>
<evidence type="ECO:0000259" key="1">
    <source>
        <dbReference type="PROSITE" id="PS50093"/>
    </source>
</evidence>
<feature type="domain" description="PKD" evidence="1">
    <location>
        <begin position="353"/>
        <end position="449"/>
    </location>
</feature>
<gene>
    <name evidence="2" type="ORF">L2Y54_03295</name>
</gene>
<dbReference type="InterPro" id="IPR035986">
    <property type="entry name" value="PKD_dom_sf"/>
</dbReference>
<accession>A0ABY3T2S5</accession>
<dbReference type="PROSITE" id="PS50093">
    <property type="entry name" value="PKD"/>
    <property type="match status" value="1"/>
</dbReference>
<organism evidence="2 3">
    <name type="scientific">Thiothrix winogradskyi</name>
    <dbReference type="NCBI Taxonomy" id="96472"/>
    <lineage>
        <taxon>Bacteria</taxon>
        <taxon>Pseudomonadati</taxon>
        <taxon>Pseudomonadota</taxon>
        <taxon>Gammaproteobacteria</taxon>
        <taxon>Thiotrichales</taxon>
        <taxon>Thiotrichaceae</taxon>
        <taxon>Thiothrix</taxon>
    </lineage>
</organism>
<keyword evidence="3" id="KW-1185">Reference proteome</keyword>
<dbReference type="PROSITE" id="PS51257">
    <property type="entry name" value="PROKAR_LIPOPROTEIN"/>
    <property type="match status" value="1"/>
</dbReference>